<feature type="signal peptide" evidence="1">
    <location>
        <begin position="1"/>
        <end position="22"/>
    </location>
</feature>
<name>A0A9Q2P9Q9_9RHOB</name>
<dbReference type="InterPro" id="IPR010634">
    <property type="entry name" value="DUF1223"/>
</dbReference>
<reference evidence="2 5" key="1">
    <citation type="submission" date="2021-01" db="EMBL/GenBank/DDBJ databases">
        <title>Diatom-associated Roseobacters Show Island Model of Population Structure.</title>
        <authorList>
            <person name="Qu L."/>
            <person name="Feng X."/>
            <person name="Chen Y."/>
            <person name="Li L."/>
            <person name="Wang X."/>
            <person name="Hu Z."/>
            <person name="Wang H."/>
            <person name="Luo H."/>
        </authorList>
    </citation>
    <scope>NUCLEOTIDE SEQUENCE</scope>
    <source>
        <strain evidence="3 5">CC28-63</strain>
        <strain evidence="2">CC28-69</strain>
    </source>
</reference>
<evidence type="ECO:0000313" key="3">
    <source>
        <dbReference type="EMBL" id="MBM2416515.1"/>
    </source>
</evidence>
<keyword evidence="5" id="KW-1185">Reference proteome</keyword>
<evidence type="ECO:0000313" key="5">
    <source>
        <dbReference type="Proteomes" id="UP000809440"/>
    </source>
</evidence>
<dbReference type="GeneID" id="62641391"/>
<proteinExistence type="predicted"/>
<evidence type="ECO:0000256" key="1">
    <source>
        <dbReference type="SAM" id="SignalP"/>
    </source>
</evidence>
<dbReference type="SUPFAM" id="SSF52833">
    <property type="entry name" value="Thioredoxin-like"/>
    <property type="match status" value="1"/>
</dbReference>
<dbReference type="AlphaFoldDB" id="A0A9Q2P9Q9"/>
<keyword evidence="1" id="KW-0732">Signal</keyword>
<dbReference type="Proteomes" id="UP000755667">
    <property type="component" value="Unassembled WGS sequence"/>
</dbReference>
<evidence type="ECO:0000313" key="4">
    <source>
        <dbReference type="Proteomes" id="UP000755667"/>
    </source>
</evidence>
<dbReference type="EMBL" id="JAFBXF010000003">
    <property type="protein sequence ID" value="MBM2416515.1"/>
    <property type="molecule type" value="Genomic_DNA"/>
</dbReference>
<accession>A0A9Q2P9Q9</accession>
<gene>
    <name evidence="2" type="ORF">JQX41_06020</name>
    <name evidence="3" type="ORF">JQX48_06025</name>
</gene>
<dbReference type="RefSeq" id="WP_085629955.1">
    <property type="nucleotide sequence ID" value="NZ_JAFBWU010000003.1"/>
</dbReference>
<dbReference type="EMBL" id="JAFBXE010000003">
    <property type="protein sequence ID" value="MBM2411847.1"/>
    <property type="molecule type" value="Genomic_DNA"/>
</dbReference>
<dbReference type="Pfam" id="PF06764">
    <property type="entry name" value="DUF1223"/>
    <property type="match status" value="1"/>
</dbReference>
<dbReference type="Proteomes" id="UP000809440">
    <property type="component" value="Unassembled WGS sequence"/>
</dbReference>
<comment type="caution">
    <text evidence="2">The sequence shown here is derived from an EMBL/GenBank/DDBJ whole genome shotgun (WGS) entry which is preliminary data.</text>
</comment>
<dbReference type="OrthoDB" id="9808254at2"/>
<organism evidence="2 4">
    <name type="scientific">Marivita cryptomonadis</name>
    <dbReference type="NCBI Taxonomy" id="505252"/>
    <lineage>
        <taxon>Bacteria</taxon>
        <taxon>Pseudomonadati</taxon>
        <taxon>Pseudomonadota</taxon>
        <taxon>Alphaproteobacteria</taxon>
        <taxon>Rhodobacterales</taxon>
        <taxon>Roseobacteraceae</taxon>
        <taxon>Marivita</taxon>
    </lineage>
</organism>
<dbReference type="PANTHER" id="PTHR36057">
    <property type="match status" value="1"/>
</dbReference>
<evidence type="ECO:0000313" key="2">
    <source>
        <dbReference type="EMBL" id="MBM2411847.1"/>
    </source>
</evidence>
<sequence length="232" mass="24996">MNRLFALVTAMIVGVTATASTAQDTPVVVELFTSQGCSSCPAADEMLARLGERDNIIALALHVDYWDYIGWKDKFAHAAFTKRQKGYARSFGNRSIYTPQMVINGAADVVGNRPMDVTDMVQDHAAKGLRVALTLKRSGDRLTITAPASSGLAEADVILVRYTPSETVNIPRGENAGKKLDYTHVVTEWSDIGDWNGRSPLSSSVPVSGAAPIVVLVQQKGYGPIFAAARLR</sequence>
<dbReference type="InterPro" id="IPR036249">
    <property type="entry name" value="Thioredoxin-like_sf"/>
</dbReference>
<dbReference type="PANTHER" id="PTHR36057:SF1">
    <property type="entry name" value="LIPOPROTEIN LIPID ATTACHMENT SITE-LIKE PROTEIN, PUTATIVE (DUF1223)-RELATED"/>
    <property type="match status" value="1"/>
</dbReference>
<feature type="chain" id="PRO_5040493079" evidence="1">
    <location>
        <begin position="23"/>
        <end position="232"/>
    </location>
</feature>
<protein>
    <submittedName>
        <fullName evidence="2">DUF1223 domain-containing protein</fullName>
    </submittedName>
</protein>